<evidence type="ECO:0000256" key="1">
    <source>
        <dbReference type="ARBA" id="ARBA00023015"/>
    </source>
</evidence>
<evidence type="ECO:0000313" key="5">
    <source>
        <dbReference type="EMBL" id="AKF11558.1"/>
    </source>
</evidence>
<reference evidence="5 6" key="1">
    <citation type="submission" date="2015-03" db="EMBL/GenBank/DDBJ databases">
        <title>Genome assembly of Sandaracinus amylolyticus DSM 53668.</title>
        <authorList>
            <person name="Sharma G."/>
            <person name="Subramanian S."/>
        </authorList>
    </citation>
    <scope>NUCLEOTIDE SEQUENCE [LARGE SCALE GENOMIC DNA]</scope>
    <source>
        <strain evidence="5 6">DSM 53668</strain>
    </source>
</reference>
<dbReference type="EMBL" id="CP011125">
    <property type="protein sequence ID" value="AKF11558.1"/>
    <property type="molecule type" value="Genomic_DNA"/>
</dbReference>
<dbReference type="PANTHER" id="PTHR46796">
    <property type="entry name" value="HTH-TYPE TRANSCRIPTIONAL ACTIVATOR RHAS-RELATED"/>
    <property type="match status" value="1"/>
</dbReference>
<dbReference type="InterPro" id="IPR009057">
    <property type="entry name" value="Homeodomain-like_sf"/>
</dbReference>
<organism evidence="5 6">
    <name type="scientific">Sandaracinus amylolyticus</name>
    <dbReference type="NCBI Taxonomy" id="927083"/>
    <lineage>
        <taxon>Bacteria</taxon>
        <taxon>Pseudomonadati</taxon>
        <taxon>Myxococcota</taxon>
        <taxon>Polyangia</taxon>
        <taxon>Polyangiales</taxon>
        <taxon>Sandaracinaceae</taxon>
        <taxon>Sandaracinus</taxon>
    </lineage>
</organism>
<sequence length="243" mass="25452">MHRWPEQLLVWNAVGATAAHAHHAAHVVLATRGHVGAKVGRARVEGAGIWVPSNVAHAIERAEAPTVVLYVEPASPIGAGLASVLGEEPASIAEAVRDAAVHGLGARDAGSPIAATQVLEALGVREGRTDIDARVARLLRWLEESELGKDEVALAALAARAGVSPTRLTHLFTSDVGTPLRRYVLWLRVRRALAALASSGDPIATIAARSGFADAAHLSRTMRSTFGMTPTQLLRAKAITPSA</sequence>
<dbReference type="SMART" id="SM00342">
    <property type="entry name" value="HTH_ARAC"/>
    <property type="match status" value="1"/>
</dbReference>
<evidence type="ECO:0000259" key="4">
    <source>
        <dbReference type="PROSITE" id="PS01124"/>
    </source>
</evidence>
<dbReference type="SUPFAM" id="SSF46689">
    <property type="entry name" value="Homeodomain-like"/>
    <property type="match status" value="1"/>
</dbReference>
<dbReference type="Proteomes" id="UP000034883">
    <property type="component" value="Chromosome"/>
</dbReference>
<accession>A0A0F6WAK1</accession>
<gene>
    <name evidence="5" type="ORF">DB32_008707</name>
</gene>
<dbReference type="InterPro" id="IPR018060">
    <property type="entry name" value="HTH_AraC"/>
</dbReference>
<dbReference type="KEGG" id="samy:DB32_008707"/>
<keyword evidence="6" id="KW-1185">Reference proteome</keyword>
<name>A0A0F6WAK1_9BACT</name>
<evidence type="ECO:0000313" key="6">
    <source>
        <dbReference type="Proteomes" id="UP000034883"/>
    </source>
</evidence>
<dbReference type="PROSITE" id="PS01124">
    <property type="entry name" value="HTH_ARAC_FAMILY_2"/>
    <property type="match status" value="1"/>
</dbReference>
<keyword evidence="1" id="KW-0805">Transcription regulation</keyword>
<keyword evidence="3" id="KW-0804">Transcription</keyword>
<dbReference type="RefSeq" id="WP_053238412.1">
    <property type="nucleotide sequence ID" value="NZ_CP011125.1"/>
</dbReference>
<dbReference type="InterPro" id="IPR050204">
    <property type="entry name" value="AraC_XylS_family_regulators"/>
</dbReference>
<dbReference type="STRING" id="927083.DB32_008707"/>
<feature type="domain" description="HTH araC/xylS-type" evidence="4">
    <location>
        <begin position="136"/>
        <end position="236"/>
    </location>
</feature>
<evidence type="ECO:0000256" key="2">
    <source>
        <dbReference type="ARBA" id="ARBA00023125"/>
    </source>
</evidence>
<dbReference type="GO" id="GO:0043565">
    <property type="term" value="F:sequence-specific DNA binding"/>
    <property type="evidence" value="ECO:0007669"/>
    <property type="project" value="InterPro"/>
</dbReference>
<proteinExistence type="predicted"/>
<dbReference type="OrthoDB" id="7191628at2"/>
<dbReference type="AlphaFoldDB" id="A0A0F6WAK1"/>
<keyword evidence="2" id="KW-0238">DNA-binding</keyword>
<dbReference type="Gene3D" id="1.10.10.60">
    <property type="entry name" value="Homeodomain-like"/>
    <property type="match status" value="1"/>
</dbReference>
<evidence type="ECO:0000256" key="3">
    <source>
        <dbReference type="ARBA" id="ARBA00023163"/>
    </source>
</evidence>
<dbReference type="GO" id="GO:0003700">
    <property type="term" value="F:DNA-binding transcription factor activity"/>
    <property type="evidence" value="ECO:0007669"/>
    <property type="project" value="InterPro"/>
</dbReference>
<dbReference type="PANTHER" id="PTHR46796:SF15">
    <property type="entry name" value="BLL1074 PROTEIN"/>
    <property type="match status" value="1"/>
</dbReference>
<protein>
    <submittedName>
        <fullName evidence="5">Transcriptional regulator, AraC family protein</fullName>
    </submittedName>
</protein>
<dbReference type="Pfam" id="PF12833">
    <property type="entry name" value="HTH_18"/>
    <property type="match status" value="1"/>
</dbReference>